<proteinExistence type="inferred from homology"/>
<dbReference type="Gene3D" id="3.90.180.10">
    <property type="entry name" value="Medium-chain alcohol dehydrogenases, catalytic domain"/>
    <property type="match status" value="1"/>
</dbReference>
<comment type="similarity">
    <text evidence="2 6">Belongs to the zinc-containing alcohol dehydrogenase family.</text>
</comment>
<dbReference type="Gene3D" id="3.40.50.720">
    <property type="entry name" value="NAD(P)-binding Rossmann-like Domain"/>
    <property type="match status" value="1"/>
</dbReference>
<dbReference type="Pfam" id="PF00107">
    <property type="entry name" value="ADH_zinc_N"/>
    <property type="match status" value="1"/>
</dbReference>
<name>A0A423VD52_CYTCH</name>
<comment type="caution">
    <text evidence="8">The sequence shown here is derived from an EMBL/GenBank/DDBJ whole genome shotgun (WGS) entry which is preliminary data.</text>
</comment>
<reference evidence="8 9" key="1">
    <citation type="submission" date="2015-09" db="EMBL/GenBank/DDBJ databases">
        <title>Host preference determinants of Valsa canker pathogens revealed by comparative genomics.</title>
        <authorList>
            <person name="Yin Z."/>
            <person name="Huang L."/>
        </authorList>
    </citation>
    <scope>NUCLEOTIDE SEQUENCE [LARGE SCALE GENOMIC DNA]</scope>
    <source>
        <strain evidence="8 9">YSFL</strain>
    </source>
</reference>
<dbReference type="PANTHER" id="PTHR43350:SF2">
    <property type="entry name" value="GROES-LIKE ZINC-BINDING ALCOHOL DEHYDROGENASE FAMILY PROTEIN"/>
    <property type="match status" value="1"/>
</dbReference>
<accession>A0A423VD52</accession>
<dbReference type="InterPro" id="IPR002328">
    <property type="entry name" value="ADH_Zn_CS"/>
</dbReference>
<dbReference type="InterPro" id="IPR013154">
    <property type="entry name" value="ADH-like_N"/>
</dbReference>
<dbReference type="Pfam" id="PF08240">
    <property type="entry name" value="ADH_N"/>
    <property type="match status" value="1"/>
</dbReference>
<evidence type="ECO:0000313" key="9">
    <source>
        <dbReference type="Proteomes" id="UP000284375"/>
    </source>
</evidence>
<evidence type="ECO:0000256" key="3">
    <source>
        <dbReference type="ARBA" id="ARBA00022723"/>
    </source>
</evidence>
<comment type="cofactor">
    <cofactor evidence="1 6">
        <name>Zn(2+)</name>
        <dbReference type="ChEBI" id="CHEBI:29105"/>
    </cofactor>
</comment>
<evidence type="ECO:0000259" key="7">
    <source>
        <dbReference type="SMART" id="SM00829"/>
    </source>
</evidence>
<dbReference type="InterPro" id="IPR036291">
    <property type="entry name" value="NAD(P)-bd_dom_sf"/>
</dbReference>
<dbReference type="SUPFAM" id="SSF51735">
    <property type="entry name" value="NAD(P)-binding Rossmann-fold domains"/>
    <property type="match status" value="1"/>
</dbReference>
<keyword evidence="4 6" id="KW-0862">Zinc</keyword>
<dbReference type="InterPro" id="IPR020843">
    <property type="entry name" value="ER"/>
</dbReference>
<dbReference type="SUPFAM" id="SSF50129">
    <property type="entry name" value="GroES-like"/>
    <property type="match status" value="1"/>
</dbReference>
<dbReference type="PROSITE" id="PS00059">
    <property type="entry name" value="ADH_ZINC"/>
    <property type="match status" value="1"/>
</dbReference>
<dbReference type="STRING" id="252740.A0A423VD52"/>
<gene>
    <name evidence="8" type="ORF">VSDG_08933</name>
</gene>
<dbReference type="SMART" id="SM00829">
    <property type="entry name" value="PKS_ER"/>
    <property type="match status" value="1"/>
</dbReference>
<evidence type="ECO:0000256" key="6">
    <source>
        <dbReference type="RuleBase" id="RU361277"/>
    </source>
</evidence>
<dbReference type="InterPro" id="IPR013149">
    <property type="entry name" value="ADH-like_C"/>
</dbReference>
<evidence type="ECO:0000256" key="5">
    <source>
        <dbReference type="ARBA" id="ARBA00023002"/>
    </source>
</evidence>
<evidence type="ECO:0000313" key="8">
    <source>
        <dbReference type="EMBL" id="ROV88913.1"/>
    </source>
</evidence>
<evidence type="ECO:0000256" key="1">
    <source>
        <dbReference type="ARBA" id="ARBA00001947"/>
    </source>
</evidence>
<evidence type="ECO:0000256" key="2">
    <source>
        <dbReference type="ARBA" id="ARBA00008072"/>
    </source>
</evidence>
<keyword evidence="3 6" id="KW-0479">Metal-binding</keyword>
<feature type="domain" description="Enoyl reductase (ER)" evidence="7">
    <location>
        <begin position="14"/>
        <end position="393"/>
    </location>
</feature>
<organism evidence="8 9">
    <name type="scientific">Cytospora chrysosperma</name>
    <name type="common">Cytospora canker fungus</name>
    <name type="synonym">Sphaeria chrysosperma</name>
    <dbReference type="NCBI Taxonomy" id="252740"/>
    <lineage>
        <taxon>Eukaryota</taxon>
        <taxon>Fungi</taxon>
        <taxon>Dikarya</taxon>
        <taxon>Ascomycota</taxon>
        <taxon>Pezizomycotina</taxon>
        <taxon>Sordariomycetes</taxon>
        <taxon>Sordariomycetidae</taxon>
        <taxon>Diaporthales</taxon>
        <taxon>Cytosporaceae</taxon>
        <taxon>Cytospora</taxon>
    </lineage>
</organism>
<dbReference type="PANTHER" id="PTHR43350">
    <property type="entry name" value="NAD-DEPENDENT ALCOHOL DEHYDROGENASE"/>
    <property type="match status" value="1"/>
</dbReference>
<sequence>MSVTSQSYVVRSAGGPITLETVHYDHIGEREMLVEMVAVSVCASDVKAAEGHFFTQPPMILGHEGAGIVRQIGSRVSAFRPGDKVILHYSSCGKCAMCSSGQNPYCDSMVELNFGGERGHVTDSESKQINGVDVTDAVTTTNGATSPHAAVTEDGTPLRSFFFGQSSMGRHALVRDTSAVKVDATRDELKLFAALSCGIQTGAGAVLNVCKPSPGAGFAIFGAGAVGLAAALAAGMCAPAHVVVVDVSQDKLNTIPAGFATHTICSAGKKKGVVAAEIKELTGGGVDFAIDCAGFGTVIVEGCAALKPRGMVVGVGGGAAEAPLVISDMLLGGLIYRGTHQGDAVSNNFIPYLIKLWRSGKFPFDKLVHYYKMEDLTQVLDDLKNAKVIKPVLIS</sequence>
<protein>
    <recommendedName>
        <fullName evidence="7">Enoyl reductase (ER) domain-containing protein</fullName>
    </recommendedName>
</protein>
<dbReference type="GO" id="GO:0016491">
    <property type="term" value="F:oxidoreductase activity"/>
    <property type="evidence" value="ECO:0007669"/>
    <property type="project" value="UniProtKB-KW"/>
</dbReference>
<keyword evidence="9" id="KW-1185">Reference proteome</keyword>
<dbReference type="Proteomes" id="UP000284375">
    <property type="component" value="Unassembled WGS sequence"/>
</dbReference>
<dbReference type="InterPro" id="IPR011032">
    <property type="entry name" value="GroES-like_sf"/>
</dbReference>
<evidence type="ECO:0000256" key="4">
    <source>
        <dbReference type="ARBA" id="ARBA00022833"/>
    </source>
</evidence>
<dbReference type="GO" id="GO:0008270">
    <property type="term" value="F:zinc ion binding"/>
    <property type="evidence" value="ECO:0007669"/>
    <property type="project" value="InterPro"/>
</dbReference>
<dbReference type="OrthoDB" id="1560166at2759"/>
<dbReference type="EMBL" id="LJZO01000062">
    <property type="protein sequence ID" value="ROV88913.1"/>
    <property type="molecule type" value="Genomic_DNA"/>
</dbReference>
<dbReference type="AlphaFoldDB" id="A0A423VD52"/>
<keyword evidence="5" id="KW-0560">Oxidoreductase</keyword>